<feature type="signal peptide" evidence="1">
    <location>
        <begin position="1"/>
        <end position="21"/>
    </location>
</feature>
<feature type="chain" id="PRO_5006062942" evidence="1">
    <location>
        <begin position="22"/>
        <end position="468"/>
    </location>
</feature>
<dbReference type="InterPro" id="IPR029045">
    <property type="entry name" value="ClpP/crotonase-like_dom_sf"/>
</dbReference>
<sequence length="468" mass="50747">MTFFHTLLTAVALLTAPFAHAATVTLGGDATMNCGLTLEGVITQGDADKIAGLARELPDGIAGMYRKERLCLNSPGGSYPEGVAIAKRLRQIGIGTAVAEGARCESACAIAFMGGTMHGEEGQNSVHRVLHPRGKLGFHAPSVDVPEREYTKQAVDRSFQIALDAIASLMQARAEGLDFAQSLMIAMIGTPPDQMRYVETTGEASRWEIAIFPIALPDLPPEKLAATACGTGSVTIYDGAPSPNMYTDVSRSFLTRTALSDYAITLLTSRQYMIEATARCELTLPYNPVFASGRVGYFRFTGDRDESLHNLYRHMFYPADTRLTALTPDPSGPQTDLALLRQKIETAPPVPPTELFRSCTLQGQRAAIANVQNFVNLRASASLKAPIVRELPFGTEVTLTGDPVVGREWAGQAQRCIDLCNRWSANRRDAAHVRSAAQCVADNVVWYPIRDAAGNAGYVSRKYLEESW</sequence>
<dbReference type="Proteomes" id="UP000054935">
    <property type="component" value="Unassembled WGS sequence"/>
</dbReference>
<reference evidence="2 3" key="1">
    <citation type="submission" date="2015-09" db="EMBL/GenBank/DDBJ databases">
        <authorList>
            <consortium name="Swine Surveillance"/>
        </authorList>
    </citation>
    <scope>NUCLEOTIDE SEQUENCE [LARGE SCALE GENOMIC DNA]</scope>
    <source>
        <strain evidence="2 3">CECT 7648</strain>
    </source>
</reference>
<keyword evidence="3" id="KW-1185">Reference proteome</keyword>
<evidence type="ECO:0000313" key="3">
    <source>
        <dbReference type="Proteomes" id="UP000054935"/>
    </source>
</evidence>
<gene>
    <name evidence="2" type="ORF">TRN7648_00210</name>
</gene>
<dbReference type="OrthoDB" id="7838311at2"/>
<dbReference type="Gene3D" id="2.30.30.40">
    <property type="entry name" value="SH3 Domains"/>
    <property type="match status" value="1"/>
</dbReference>
<organism evidence="2 3">
    <name type="scientific">Tropicibacter naphthalenivorans</name>
    <dbReference type="NCBI Taxonomy" id="441103"/>
    <lineage>
        <taxon>Bacteria</taxon>
        <taxon>Pseudomonadati</taxon>
        <taxon>Pseudomonadota</taxon>
        <taxon>Alphaproteobacteria</taxon>
        <taxon>Rhodobacterales</taxon>
        <taxon>Roseobacteraceae</taxon>
        <taxon>Tropicibacter</taxon>
    </lineage>
</organism>
<proteinExistence type="predicted"/>
<dbReference type="Gene3D" id="3.90.226.10">
    <property type="entry name" value="2-enoyl-CoA Hydratase, Chain A, domain 1"/>
    <property type="match status" value="1"/>
</dbReference>
<name>A0A0P1G053_9RHOB</name>
<keyword evidence="1" id="KW-0732">Signal</keyword>
<protein>
    <submittedName>
        <fullName evidence="2">Uncharacterized protein</fullName>
    </submittedName>
</protein>
<dbReference type="RefSeq" id="WP_058245785.1">
    <property type="nucleotide sequence ID" value="NZ_CYSE01000001.1"/>
</dbReference>
<evidence type="ECO:0000256" key="1">
    <source>
        <dbReference type="SAM" id="SignalP"/>
    </source>
</evidence>
<dbReference type="STRING" id="441103.TRN7648_00210"/>
<dbReference type="SUPFAM" id="SSF52096">
    <property type="entry name" value="ClpP/crotonase"/>
    <property type="match status" value="1"/>
</dbReference>
<evidence type="ECO:0000313" key="2">
    <source>
        <dbReference type="EMBL" id="CUH75020.1"/>
    </source>
</evidence>
<dbReference type="AlphaFoldDB" id="A0A0P1G053"/>
<dbReference type="EMBL" id="CYSE01000001">
    <property type="protein sequence ID" value="CUH75020.1"/>
    <property type="molecule type" value="Genomic_DNA"/>
</dbReference>
<accession>A0A0P1G053</accession>